<accession>A0ABW1PBM7</accession>
<evidence type="ECO:0000313" key="3">
    <source>
        <dbReference type="Proteomes" id="UP001596220"/>
    </source>
</evidence>
<dbReference type="Proteomes" id="UP001596220">
    <property type="component" value="Unassembled WGS sequence"/>
</dbReference>
<dbReference type="PANTHER" id="PTHR33627">
    <property type="entry name" value="TRANSPOSASE"/>
    <property type="match status" value="1"/>
</dbReference>
<reference evidence="3" key="1">
    <citation type="journal article" date="2019" name="Int. J. Syst. Evol. Microbiol.">
        <title>The Global Catalogue of Microorganisms (GCM) 10K type strain sequencing project: providing services to taxonomists for standard genome sequencing and annotation.</title>
        <authorList>
            <consortium name="The Broad Institute Genomics Platform"/>
            <consortium name="The Broad Institute Genome Sequencing Center for Infectious Disease"/>
            <person name="Wu L."/>
            <person name="Ma J."/>
        </authorList>
    </citation>
    <scope>NUCLEOTIDE SEQUENCE [LARGE SCALE GENOMIC DNA]</scope>
    <source>
        <strain evidence="3">CGMCC 4.7246</strain>
    </source>
</reference>
<name>A0ABW1PBM7_9PSEU</name>
<dbReference type="InterPro" id="IPR038721">
    <property type="entry name" value="IS701-like_DDE_dom"/>
</dbReference>
<sequence>MEYRLSTTCDSFGGLTVVEDSLRTALSLAKNDEVTHFAQDKFSSLPRSDQRRWAEVYLRGLLLGRGRKSVRRIAEEVLELPVSQSLQQFINQSPWDWREVRSRIAGEVEELLSPRAWVIADTTIPKRGEHSVGVERRFVPSEGRAINCQLGTGLFLAGEAASIPVNWRIQLTRRWIDDERRRNRAYIPDSVEALPEWRYALDLVEEVGEWGVPRAPVVGDLRHTAGAHRLMARLAELGADFVFEVPDAFEVVPGPHLAAVRSGFGPQRGPNLVRARDCLRGADIKHRQVVTWAPGVDGKHRATQAVSVPVRLPVDPGRRGGPALQLVGTSRQGGRVKLWLTNRTDLRAAEVISLGALVDRTACDLLDLRAHYGLLDFEGRSYRGWHHHMTLVSAAYTFAKRSAVPGRRERQLS</sequence>
<comment type="caution">
    <text evidence="2">The sequence shown here is derived from an EMBL/GenBank/DDBJ whole genome shotgun (WGS) entry which is preliminary data.</text>
</comment>
<organism evidence="2 3">
    <name type="scientific">Saccharothrix lopnurensis</name>
    <dbReference type="NCBI Taxonomy" id="1670621"/>
    <lineage>
        <taxon>Bacteria</taxon>
        <taxon>Bacillati</taxon>
        <taxon>Actinomycetota</taxon>
        <taxon>Actinomycetes</taxon>
        <taxon>Pseudonocardiales</taxon>
        <taxon>Pseudonocardiaceae</taxon>
        <taxon>Saccharothrix</taxon>
    </lineage>
</organism>
<dbReference type="PANTHER" id="PTHR33627:SF1">
    <property type="entry name" value="TRANSPOSASE"/>
    <property type="match status" value="1"/>
</dbReference>
<gene>
    <name evidence="2" type="ORF">ACFP3R_26265</name>
</gene>
<dbReference type="Pfam" id="PF13546">
    <property type="entry name" value="DDE_5"/>
    <property type="match status" value="1"/>
</dbReference>
<dbReference type="InterPro" id="IPR039365">
    <property type="entry name" value="IS701-like"/>
</dbReference>
<dbReference type="RefSeq" id="WP_380639363.1">
    <property type="nucleotide sequence ID" value="NZ_JBHSQO010000033.1"/>
</dbReference>
<dbReference type="EMBL" id="JBHSQO010000033">
    <property type="protein sequence ID" value="MFC6092794.1"/>
    <property type="molecule type" value="Genomic_DNA"/>
</dbReference>
<proteinExistence type="predicted"/>
<keyword evidence="3" id="KW-1185">Reference proteome</keyword>
<feature type="domain" description="Transposase IS701-like DDE" evidence="1">
    <location>
        <begin position="42"/>
        <end position="277"/>
    </location>
</feature>
<protein>
    <submittedName>
        <fullName evidence="2">IS701 family transposase</fullName>
    </submittedName>
</protein>
<evidence type="ECO:0000313" key="2">
    <source>
        <dbReference type="EMBL" id="MFC6092794.1"/>
    </source>
</evidence>
<evidence type="ECO:0000259" key="1">
    <source>
        <dbReference type="Pfam" id="PF13546"/>
    </source>
</evidence>